<evidence type="ECO:0000313" key="3">
    <source>
        <dbReference type="EMBL" id="ETS80721.1"/>
    </source>
</evidence>
<dbReference type="RefSeq" id="XP_007835022.1">
    <property type="nucleotide sequence ID" value="XM_007836831.1"/>
</dbReference>
<dbReference type="Gene3D" id="1.25.40.20">
    <property type="entry name" value="Ankyrin repeat-containing domain"/>
    <property type="match status" value="1"/>
</dbReference>
<dbReference type="EMBL" id="KI912113">
    <property type="protein sequence ID" value="ETS80721.1"/>
    <property type="molecule type" value="Genomic_DNA"/>
</dbReference>
<dbReference type="InParanoid" id="W3X6D8"/>
<dbReference type="InterPro" id="IPR050745">
    <property type="entry name" value="Multifunctional_regulatory"/>
</dbReference>
<keyword evidence="4" id="KW-1185">Reference proteome</keyword>
<evidence type="ECO:0000256" key="1">
    <source>
        <dbReference type="ARBA" id="ARBA00022737"/>
    </source>
</evidence>
<dbReference type="OMA" id="HMVAQYA"/>
<dbReference type="KEGG" id="pfy:PFICI_08250"/>
<dbReference type="eggNOG" id="KOG4177">
    <property type="taxonomic scope" value="Eukaryota"/>
</dbReference>
<name>W3X6D8_PESFW</name>
<dbReference type="Proteomes" id="UP000030651">
    <property type="component" value="Unassembled WGS sequence"/>
</dbReference>
<dbReference type="OrthoDB" id="4685768at2759"/>
<evidence type="ECO:0000256" key="2">
    <source>
        <dbReference type="ARBA" id="ARBA00023043"/>
    </source>
</evidence>
<dbReference type="PANTHER" id="PTHR24189:SF50">
    <property type="entry name" value="ANKYRIN REPEAT AND SOCS BOX PROTEIN 2"/>
    <property type="match status" value="1"/>
</dbReference>
<evidence type="ECO:0000313" key="4">
    <source>
        <dbReference type="Proteomes" id="UP000030651"/>
    </source>
</evidence>
<protein>
    <submittedName>
        <fullName evidence="3">Uncharacterized protein</fullName>
    </submittedName>
</protein>
<dbReference type="AlphaFoldDB" id="W3X6D8"/>
<dbReference type="SUPFAM" id="SSF48403">
    <property type="entry name" value="Ankyrin repeat"/>
    <property type="match status" value="1"/>
</dbReference>
<dbReference type="PANTHER" id="PTHR24189">
    <property type="entry name" value="MYOTROPHIN"/>
    <property type="match status" value="1"/>
</dbReference>
<dbReference type="HOGENOM" id="CLU_049625_0_0_1"/>
<reference evidence="4" key="1">
    <citation type="journal article" date="2015" name="BMC Genomics">
        <title>Genomic and transcriptomic analysis of the endophytic fungus Pestalotiopsis fici reveals its lifestyle and high potential for synthesis of natural products.</title>
        <authorList>
            <person name="Wang X."/>
            <person name="Zhang X."/>
            <person name="Liu L."/>
            <person name="Xiang M."/>
            <person name="Wang W."/>
            <person name="Sun X."/>
            <person name="Che Y."/>
            <person name="Guo L."/>
            <person name="Liu G."/>
            <person name="Guo L."/>
            <person name="Wang C."/>
            <person name="Yin W.B."/>
            <person name="Stadler M."/>
            <person name="Zhang X."/>
            <person name="Liu X."/>
        </authorList>
    </citation>
    <scope>NUCLEOTIDE SEQUENCE [LARGE SCALE GENOMIC DNA]</scope>
    <source>
        <strain evidence="4">W106-1 / CGMCC3.15140</strain>
    </source>
</reference>
<sequence>MQAQPQPQRMGTAYDDIPIVHPTDVYLLNYRPGPSIHPTPYYIACQQGHLDVVESLAIAETHSTPAFLHYGLAVALGSGQIAVAAYSLSIGAPIARQTPRCILSAPSSSQIALFELLAQHGWTPNTPGFYGAVLLPEIVTNHNLLEWFLAHGADPNLGPQRDYRDRLGGPETDSCAALERAARYGDENAVRHLLAAGASISNGAPLHRAAGALSTDRVSNPFVGRVTPSRDFDEKLIPTMALLVAHGADVNSREVSRHQVPGLAVVEAVMAGAVQRVKWLLDHGADPKAKGAWGSAVDYANKLGSQEMKDVLACYIPEA</sequence>
<organism evidence="3 4">
    <name type="scientific">Pestalotiopsis fici (strain W106-1 / CGMCC3.15140)</name>
    <dbReference type="NCBI Taxonomy" id="1229662"/>
    <lineage>
        <taxon>Eukaryota</taxon>
        <taxon>Fungi</taxon>
        <taxon>Dikarya</taxon>
        <taxon>Ascomycota</taxon>
        <taxon>Pezizomycotina</taxon>
        <taxon>Sordariomycetes</taxon>
        <taxon>Xylariomycetidae</taxon>
        <taxon>Amphisphaeriales</taxon>
        <taxon>Sporocadaceae</taxon>
        <taxon>Pestalotiopsis</taxon>
    </lineage>
</organism>
<proteinExistence type="predicted"/>
<dbReference type="GeneID" id="19273263"/>
<keyword evidence="1" id="KW-0677">Repeat</keyword>
<dbReference type="InterPro" id="IPR036770">
    <property type="entry name" value="Ankyrin_rpt-contain_sf"/>
</dbReference>
<keyword evidence="2" id="KW-0040">ANK repeat</keyword>
<accession>W3X6D8</accession>
<gene>
    <name evidence="3" type="ORF">PFICI_08250</name>
</gene>